<evidence type="ECO:0000256" key="7">
    <source>
        <dbReference type="SAM" id="Coils"/>
    </source>
</evidence>
<feature type="coiled-coil region" evidence="7">
    <location>
        <begin position="41"/>
        <end position="145"/>
    </location>
</feature>
<dbReference type="EMBL" id="HG994370">
    <property type="protein sequence ID" value="CAF2057280.1"/>
    <property type="molecule type" value="Genomic_DNA"/>
</dbReference>
<reference evidence="10" key="1">
    <citation type="submission" date="2021-01" db="EMBL/GenBank/DDBJ databases">
        <authorList>
            <consortium name="Genoscope - CEA"/>
            <person name="William W."/>
        </authorList>
    </citation>
    <scope>NUCLEOTIDE SEQUENCE</scope>
</reference>
<feature type="compositionally biased region" description="Polar residues" evidence="8">
    <location>
        <begin position="586"/>
        <end position="596"/>
    </location>
</feature>
<dbReference type="PANTHER" id="PTHR33405:SF23">
    <property type="entry name" value="BNAA05G13920D PROTEIN"/>
    <property type="match status" value="1"/>
</dbReference>
<evidence type="ECO:0000256" key="2">
    <source>
        <dbReference type="ARBA" id="ARBA00022473"/>
    </source>
</evidence>
<evidence type="ECO:0000256" key="1">
    <source>
        <dbReference type="ARBA" id="ARBA00005405"/>
    </source>
</evidence>
<dbReference type="GO" id="GO:0030154">
    <property type="term" value="P:cell differentiation"/>
    <property type="evidence" value="ECO:0007669"/>
    <property type="project" value="UniProtKB-KW"/>
</dbReference>
<keyword evidence="6" id="KW-0862">Zinc</keyword>
<protein>
    <submittedName>
        <fullName evidence="10">(rape) hypothetical protein</fullName>
    </submittedName>
</protein>
<dbReference type="SMART" id="SM00343">
    <property type="entry name" value="ZnF_C2HC"/>
    <property type="match status" value="1"/>
</dbReference>
<evidence type="ECO:0000313" key="10">
    <source>
        <dbReference type="EMBL" id="CAF2057280.1"/>
    </source>
</evidence>
<accession>A0A816Q638</accession>
<proteinExistence type="inferred from homology"/>
<keyword evidence="4 7" id="KW-0175">Coiled coil</keyword>
<sequence>MSGSYHDPRVFSPERLLEDLHVQTVEIQRLFNDNHRLAEHRVLLERELGSAKEELHRMNLAVSELRAEYDLQSRDFSERMQDDARAMESYKEELHRMNLVISDLRADKEEAAQLRGEVQKLNDIKRELSGDVEILRKDLVKLQSDNMQIPGLRAEVQDLKKELMHARYNLESFIFTILFLVESLSIWVSVVNGGFFVWNRGAIEYEKKEKFELMEHRQAMENNMVSMARDVEKLRAELAAVDSRPWGYGGSYGMNFNHMNGSFRGSYGEHDGFLMPTERRVDLQTQPRNTGNQTASNRAEAAEILECTRSVGQSQNGANGQTKVPVGDTAAVSAAVLHGLKELFGPLLQQNSAGGLASRATAVLQVQGGAGQEGPSPLVPATAPIPSYWDALRRMRDLGTETFGGGGDRVAADNWWQMLERNFEFSMCPVEYRKELAAHYLREEAHIWWENVVQGTPEGYVLNWYDFKDEFARRYFLEEAIDQMDKDFAELRQGTRTVREYEQEFHRLRKFVSRYVDEREHIEKFLRGLRVDIKNRCQMRRYVTMVDLVETAVLMERNIGVEVKQARASQAPKGTLKRTWDDQAADSGTEQTSMSGQRGRKHVRPCKTKGCYGCGRMGHIKRNCPELLGDSAHVESKRR</sequence>
<dbReference type="GO" id="GO:0008270">
    <property type="term" value="F:zinc ion binding"/>
    <property type="evidence" value="ECO:0007669"/>
    <property type="project" value="UniProtKB-KW"/>
</dbReference>
<dbReference type="Gene3D" id="4.10.60.10">
    <property type="entry name" value="Zinc finger, CCHC-type"/>
    <property type="match status" value="1"/>
</dbReference>
<organism evidence="10">
    <name type="scientific">Brassica napus</name>
    <name type="common">Rape</name>
    <dbReference type="NCBI Taxonomy" id="3708"/>
    <lineage>
        <taxon>Eukaryota</taxon>
        <taxon>Viridiplantae</taxon>
        <taxon>Streptophyta</taxon>
        <taxon>Embryophyta</taxon>
        <taxon>Tracheophyta</taxon>
        <taxon>Spermatophyta</taxon>
        <taxon>Magnoliopsida</taxon>
        <taxon>eudicotyledons</taxon>
        <taxon>Gunneridae</taxon>
        <taxon>Pentapetalae</taxon>
        <taxon>rosids</taxon>
        <taxon>malvids</taxon>
        <taxon>Brassicales</taxon>
        <taxon>Brassicaceae</taxon>
        <taxon>Brassiceae</taxon>
        <taxon>Brassica</taxon>
    </lineage>
</organism>
<dbReference type="Pfam" id="PF03732">
    <property type="entry name" value="Retrotrans_gag"/>
    <property type="match status" value="1"/>
</dbReference>
<evidence type="ECO:0000256" key="5">
    <source>
        <dbReference type="ARBA" id="ARBA00023089"/>
    </source>
</evidence>
<dbReference type="Proteomes" id="UP001295469">
    <property type="component" value="Chromosome C06"/>
</dbReference>
<dbReference type="GO" id="GO:0003676">
    <property type="term" value="F:nucleic acid binding"/>
    <property type="evidence" value="ECO:0007669"/>
    <property type="project" value="InterPro"/>
</dbReference>
<evidence type="ECO:0000256" key="4">
    <source>
        <dbReference type="ARBA" id="ARBA00023054"/>
    </source>
</evidence>
<dbReference type="Pfam" id="PF00098">
    <property type="entry name" value="zf-CCHC"/>
    <property type="match status" value="1"/>
</dbReference>
<dbReference type="InterPro" id="IPR005162">
    <property type="entry name" value="Retrotrans_gag_dom"/>
</dbReference>
<dbReference type="InterPro" id="IPR036875">
    <property type="entry name" value="Znf_CCHC_sf"/>
</dbReference>
<evidence type="ECO:0000259" key="9">
    <source>
        <dbReference type="PROSITE" id="PS50158"/>
    </source>
</evidence>
<evidence type="ECO:0000256" key="3">
    <source>
        <dbReference type="ARBA" id="ARBA00022782"/>
    </source>
</evidence>
<comment type="similarity">
    <text evidence="1">Belongs to the FLX family.</text>
</comment>
<feature type="domain" description="CCHC-type" evidence="9">
    <location>
        <begin position="611"/>
        <end position="626"/>
    </location>
</feature>
<dbReference type="GO" id="GO:0009908">
    <property type="term" value="P:flower development"/>
    <property type="evidence" value="ECO:0007669"/>
    <property type="project" value="UniProtKB-KW"/>
</dbReference>
<keyword evidence="5" id="KW-0287">Flowering</keyword>
<dbReference type="AlphaFoldDB" id="A0A816Q638"/>
<evidence type="ECO:0000256" key="6">
    <source>
        <dbReference type="PROSITE-ProRule" id="PRU00047"/>
    </source>
</evidence>
<dbReference type="PROSITE" id="PS50158">
    <property type="entry name" value="ZF_CCHC"/>
    <property type="match status" value="1"/>
</dbReference>
<name>A0A816Q638_BRANA</name>
<keyword evidence="3" id="KW-0221">Differentiation</keyword>
<keyword evidence="6" id="KW-0479">Metal-binding</keyword>
<dbReference type="InterPro" id="IPR001878">
    <property type="entry name" value="Znf_CCHC"/>
</dbReference>
<dbReference type="SUPFAM" id="SSF57756">
    <property type="entry name" value="Retrovirus zinc finger-like domains"/>
    <property type="match status" value="1"/>
</dbReference>
<evidence type="ECO:0000256" key="8">
    <source>
        <dbReference type="SAM" id="MobiDB-lite"/>
    </source>
</evidence>
<dbReference type="PANTHER" id="PTHR33405">
    <property type="entry name" value="PROTEIN FLX-LIKE 2"/>
    <property type="match status" value="1"/>
</dbReference>
<keyword evidence="2" id="KW-0217">Developmental protein</keyword>
<feature type="region of interest" description="Disordered" evidence="8">
    <location>
        <begin position="568"/>
        <end position="604"/>
    </location>
</feature>
<gene>
    <name evidence="10" type="ORF">DARMORV10_C06P15820.1</name>
</gene>
<dbReference type="InterPro" id="IPR040353">
    <property type="entry name" value="FLX/FLX-like"/>
</dbReference>
<keyword evidence="6" id="KW-0863">Zinc-finger</keyword>